<reference evidence="2" key="1">
    <citation type="journal article" date="2020" name="Nature">
        <title>Giant virus diversity and host interactions through global metagenomics.</title>
        <authorList>
            <person name="Schulz F."/>
            <person name="Roux S."/>
            <person name="Paez-Espino D."/>
            <person name="Jungbluth S."/>
            <person name="Walsh D.A."/>
            <person name="Denef V.J."/>
            <person name="McMahon K.D."/>
            <person name="Konstantinidis K.T."/>
            <person name="Eloe-Fadrosh E.A."/>
            <person name="Kyrpides N.C."/>
            <person name="Woyke T."/>
        </authorList>
    </citation>
    <scope>NUCLEOTIDE SEQUENCE</scope>
    <source>
        <strain evidence="2">GVMAG-S-3300013286-35</strain>
    </source>
</reference>
<sequence>MGFGYTVITGKIDPAAVDKSLNDFSTQCTSRLTQGWIPVGGIAAGKLRVYQAFSRSDMLPAYHGGTRRRKHKNRSTRRR</sequence>
<evidence type="ECO:0000313" key="2">
    <source>
        <dbReference type="EMBL" id="QHU21838.1"/>
    </source>
</evidence>
<feature type="compositionally biased region" description="Basic residues" evidence="1">
    <location>
        <begin position="65"/>
        <end position="79"/>
    </location>
</feature>
<feature type="region of interest" description="Disordered" evidence="1">
    <location>
        <begin position="60"/>
        <end position="79"/>
    </location>
</feature>
<dbReference type="AlphaFoldDB" id="A0A6C0KZW4"/>
<protein>
    <submittedName>
        <fullName evidence="2">Uncharacterized protein</fullName>
    </submittedName>
</protein>
<dbReference type="EMBL" id="MN740992">
    <property type="protein sequence ID" value="QHU21838.1"/>
    <property type="molecule type" value="Genomic_DNA"/>
</dbReference>
<name>A0A6C0KZW4_9ZZZZ</name>
<proteinExistence type="predicted"/>
<organism evidence="2">
    <name type="scientific">viral metagenome</name>
    <dbReference type="NCBI Taxonomy" id="1070528"/>
    <lineage>
        <taxon>unclassified sequences</taxon>
        <taxon>metagenomes</taxon>
        <taxon>organismal metagenomes</taxon>
    </lineage>
</organism>
<evidence type="ECO:0000256" key="1">
    <source>
        <dbReference type="SAM" id="MobiDB-lite"/>
    </source>
</evidence>
<accession>A0A6C0KZW4</accession>